<feature type="transmembrane region" description="Helical" evidence="1">
    <location>
        <begin position="18"/>
        <end position="36"/>
    </location>
</feature>
<keyword evidence="1" id="KW-1133">Transmembrane helix</keyword>
<reference evidence="2 3" key="1">
    <citation type="submission" date="2020-01" db="EMBL/GenBank/DDBJ databases">
        <title>Whole-genome sequence of Heliobacterium undosum DSM 13378.</title>
        <authorList>
            <person name="Kyndt J.A."/>
            <person name="Meyer T.E."/>
        </authorList>
    </citation>
    <scope>NUCLEOTIDE SEQUENCE [LARGE SCALE GENOMIC DNA]</scope>
    <source>
        <strain evidence="2 3">DSM 13378</strain>
    </source>
</reference>
<sequence length="160" mass="17700">MREMLRRFLLDTRGGGEALTFAVVAIILAFFAMAMVEPIQLSRMNDKVGILARYALILAESRGELDEAAQSDIRSRAMSVGMDPDKLNIRFQAMRDDGSIKEAAKRAEYGERVAVQLDYTVTYDRITLNNLLVSSQTRTVTLKSPVLSSVATTHEREGGG</sequence>
<keyword evidence="3" id="KW-1185">Reference proteome</keyword>
<evidence type="ECO:0000313" key="2">
    <source>
        <dbReference type="EMBL" id="MZP31174.1"/>
    </source>
</evidence>
<keyword evidence="1" id="KW-0812">Transmembrane</keyword>
<gene>
    <name evidence="2" type="ORF">GTO91_15815</name>
</gene>
<dbReference type="RefSeq" id="WP_161259694.1">
    <property type="nucleotide sequence ID" value="NZ_WXEY01000027.1"/>
</dbReference>
<dbReference type="AlphaFoldDB" id="A0A845L8Q6"/>
<comment type="caution">
    <text evidence="2">The sequence shown here is derived from an EMBL/GenBank/DDBJ whole genome shotgun (WGS) entry which is preliminary data.</text>
</comment>
<dbReference type="EMBL" id="WXEY01000027">
    <property type="protein sequence ID" value="MZP31174.1"/>
    <property type="molecule type" value="Genomic_DNA"/>
</dbReference>
<dbReference type="OrthoDB" id="2081741at2"/>
<organism evidence="2 3">
    <name type="scientific">Heliomicrobium undosum</name>
    <dbReference type="NCBI Taxonomy" id="121734"/>
    <lineage>
        <taxon>Bacteria</taxon>
        <taxon>Bacillati</taxon>
        <taxon>Bacillota</taxon>
        <taxon>Clostridia</taxon>
        <taxon>Eubacteriales</taxon>
        <taxon>Heliobacteriaceae</taxon>
        <taxon>Heliomicrobium</taxon>
    </lineage>
</organism>
<proteinExistence type="predicted"/>
<evidence type="ECO:0000256" key="1">
    <source>
        <dbReference type="SAM" id="Phobius"/>
    </source>
</evidence>
<name>A0A845L8Q6_9FIRM</name>
<evidence type="ECO:0000313" key="3">
    <source>
        <dbReference type="Proteomes" id="UP000463470"/>
    </source>
</evidence>
<accession>A0A845L8Q6</accession>
<protein>
    <submittedName>
        <fullName evidence="2">Uncharacterized protein</fullName>
    </submittedName>
</protein>
<dbReference type="Proteomes" id="UP000463470">
    <property type="component" value="Unassembled WGS sequence"/>
</dbReference>
<keyword evidence="1" id="KW-0472">Membrane</keyword>